<evidence type="ECO:0000256" key="1">
    <source>
        <dbReference type="ARBA" id="ARBA00004141"/>
    </source>
</evidence>
<proteinExistence type="inferred from homology"/>
<comment type="caution">
    <text evidence="9">The sequence shown here is derived from an EMBL/GenBank/DDBJ whole genome shotgun (WGS) entry which is preliminary data.</text>
</comment>
<gene>
    <name evidence="9" type="ORF">B0H63DRAFT_520376</name>
</gene>
<dbReference type="Pfam" id="PF20684">
    <property type="entry name" value="Fung_rhodopsin"/>
    <property type="match status" value="2"/>
</dbReference>
<feature type="domain" description="Rhodopsin" evidence="8">
    <location>
        <begin position="31"/>
        <end position="141"/>
    </location>
</feature>
<comment type="subcellular location">
    <subcellularLocation>
        <location evidence="1">Membrane</location>
        <topology evidence="1">Multi-pass membrane protein</topology>
    </subcellularLocation>
</comment>
<dbReference type="AlphaFoldDB" id="A0AAE0P0S3"/>
<evidence type="ECO:0000256" key="4">
    <source>
        <dbReference type="ARBA" id="ARBA00023136"/>
    </source>
</evidence>
<reference evidence="9" key="2">
    <citation type="submission" date="2023-06" db="EMBL/GenBank/DDBJ databases">
        <authorList>
            <consortium name="Lawrence Berkeley National Laboratory"/>
            <person name="Haridas S."/>
            <person name="Hensen N."/>
            <person name="Bonometti L."/>
            <person name="Westerberg I."/>
            <person name="Brannstrom I.O."/>
            <person name="Guillou S."/>
            <person name="Cros-Aarteil S."/>
            <person name="Calhoun S."/>
            <person name="Kuo A."/>
            <person name="Mondo S."/>
            <person name="Pangilinan J."/>
            <person name="Riley R."/>
            <person name="LaButti K."/>
            <person name="Andreopoulos B."/>
            <person name="Lipzen A."/>
            <person name="Chen C."/>
            <person name="Yanf M."/>
            <person name="Daum C."/>
            <person name="Ng V."/>
            <person name="Clum A."/>
            <person name="Steindorff A."/>
            <person name="Ohm R."/>
            <person name="Martin F."/>
            <person name="Silar P."/>
            <person name="Natvig D."/>
            <person name="Lalanne C."/>
            <person name="Gautier V."/>
            <person name="Ament-velasquez S.L."/>
            <person name="Kruys A."/>
            <person name="Hutchinson M.I."/>
            <person name="Powell A.J."/>
            <person name="Barry K."/>
            <person name="Miller A.N."/>
            <person name="Grigoriev I.V."/>
            <person name="Debuchy R."/>
            <person name="Gladieux P."/>
            <person name="Thoren M.H."/>
            <person name="Johannesson H."/>
        </authorList>
    </citation>
    <scope>NUCLEOTIDE SEQUENCE</scope>
    <source>
        <strain evidence="9">CBS 232.78</strain>
    </source>
</reference>
<dbReference type="EMBL" id="JAULSW010000002">
    <property type="protein sequence ID" value="KAK3391182.1"/>
    <property type="molecule type" value="Genomic_DNA"/>
</dbReference>
<dbReference type="InterPro" id="IPR052337">
    <property type="entry name" value="SAT4-like"/>
</dbReference>
<reference evidence="9" key="1">
    <citation type="journal article" date="2023" name="Mol. Phylogenet. Evol.">
        <title>Genome-scale phylogeny and comparative genomics of the fungal order Sordariales.</title>
        <authorList>
            <person name="Hensen N."/>
            <person name="Bonometti L."/>
            <person name="Westerberg I."/>
            <person name="Brannstrom I.O."/>
            <person name="Guillou S."/>
            <person name="Cros-Aarteil S."/>
            <person name="Calhoun S."/>
            <person name="Haridas S."/>
            <person name="Kuo A."/>
            <person name="Mondo S."/>
            <person name="Pangilinan J."/>
            <person name="Riley R."/>
            <person name="LaButti K."/>
            <person name="Andreopoulos B."/>
            <person name="Lipzen A."/>
            <person name="Chen C."/>
            <person name="Yan M."/>
            <person name="Daum C."/>
            <person name="Ng V."/>
            <person name="Clum A."/>
            <person name="Steindorff A."/>
            <person name="Ohm R.A."/>
            <person name="Martin F."/>
            <person name="Silar P."/>
            <person name="Natvig D.O."/>
            <person name="Lalanne C."/>
            <person name="Gautier V."/>
            <person name="Ament-Velasquez S.L."/>
            <person name="Kruys A."/>
            <person name="Hutchinson M.I."/>
            <person name="Powell A.J."/>
            <person name="Barry K."/>
            <person name="Miller A.N."/>
            <person name="Grigoriev I.V."/>
            <person name="Debuchy R."/>
            <person name="Gladieux P."/>
            <person name="Hiltunen Thoren M."/>
            <person name="Johannesson H."/>
        </authorList>
    </citation>
    <scope>NUCLEOTIDE SEQUENCE</scope>
    <source>
        <strain evidence="9">CBS 232.78</strain>
    </source>
</reference>
<feature type="transmembrane region" description="Helical" evidence="7">
    <location>
        <begin position="126"/>
        <end position="152"/>
    </location>
</feature>
<comment type="similarity">
    <text evidence="5">Belongs to the SAT4 family.</text>
</comment>
<keyword evidence="10" id="KW-1185">Reference proteome</keyword>
<dbReference type="PANTHER" id="PTHR33048">
    <property type="entry name" value="PTH11-LIKE INTEGRAL MEMBRANE PROTEIN (AFU_ORTHOLOGUE AFUA_5G11245)"/>
    <property type="match status" value="1"/>
</dbReference>
<evidence type="ECO:0000256" key="3">
    <source>
        <dbReference type="ARBA" id="ARBA00022989"/>
    </source>
</evidence>
<feature type="domain" description="Rhodopsin" evidence="8">
    <location>
        <begin position="150"/>
        <end position="188"/>
    </location>
</feature>
<evidence type="ECO:0000256" key="2">
    <source>
        <dbReference type="ARBA" id="ARBA00022692"/>
    </source>
</evidence>
<feature type="transmembrane region" description="Helical" evidence="7">
    <location>
        <begin position="164"/>
        <end position="186"/>
    </location>
</feature>
<evidence type="ECO:0000256" key="5">
    <source>
        <dbReference type="ARBA" id="ARBA00038359"/>
    </source>
</evidence>
<organism evidence="9 10">
    <name type="scientific">Podospora didyma</name>
    <dbReference type="NCBI Taxonomy" id="330526"/>
    <lineage>
        <taxon>Eukaryota</taxon>
        <taxon>Fungi</taxon>
        <taxon>Dikarya</taxon>
        <taxon>Ascomycota</taxon>
        <taxon>Pezizomycotina</taxon>
        <taxon>Sordariomycetes</taxon>
        <taxon>Sordariomycetidae</taxon>
        <taxon>Sordariales</taxon>
        <taxon>Podosporaceae</taxon>
        <taxon>Podospora</taxon>
    </lineage>
</organism>
<evidence type="ECO:0000256" key="6">
    <source>
        <dbReference type="SAM" id="MobiDB-lite"/>
    </source>
</evidence>
<feature type="transmembrane region" description="Helical" evidence="7">
    <location>
        <begin position="92"/>
        <end position="114"/>
    </location>
</feature>
<feature type="compositionally biased region" description="Low complexity" evidence="6">
    <location>
        <begin position="272"/>
        <end position="283"/>
    </location>
</feature>
<keyword evidence="2 7" id="KW-0812">Transmembrane</keyword>
<protein>
    <recommendedName>
        <fullName evidence="8">Rhodopsin domain-containing protein</fullName>
    </recommendedName>
</protein>
<evidence type="ECO:0000259" key="8">
    <source>
        <dbReference type="Pfam" id="PF20684"/>
    </source>
</evidence>
<keyword evidence="3 7" id="KW-1133">Transmembrane helix</keyword>
<evidence type="ECO:0000313" key="10">
    <source>
        <dbReference type="Proteomes" id="UP001285441"/>
    </source>
</evidence>
<feature type="region of interest" description="Disordered" evidence="6">
    <location>
        <begin position="270"/>
        <end position="296"/>
    </location>
</feature>
<evidence type="ECO:0000256" key="7">
    <source>
        <dbReference type="SAM" id="Phobius"/>
    </source>
</evidence>
<name>A0AAE0P0S3_9PEZI</name>
<dbReference type="Proteomes" id="UP001285441">
    <property type="component" value="Unassembled WGS sequence"/>
</dbReference>
<dbReference type="GO" id="GO:0016020">
    <property type="term" value="C:membrane"/>
    <property type="evidence" value="ECO:0007669"/>
    <property type="project" value="UniProtKB-SubCell"/>
</dbReference>
<keyword evidence="4 7" id="KW-0472">Membrane</keyword>
<feature type="transmembrane region" description="Helical" evidence="7">
    <location>
        <begin position="47"/>
        <end position="65"/>
    </location>
</feature>
<evidence type="ECO:0000313" key="9">
    <source>
        <dbReference type="EMBL" id="KAK3391182.1"/>
    </source>
</evidence>
<accession>A0AAE0P0S3</accession>
<sequence length="296" mass="32350">MTPPSDDPSISWTVIACAVVTTALASLAVGLRLYVRVKLLRAMAREDWCIIAAWVFSVASNGVVIKEAEVALGHHMATVSAADIMTWFRASYALSIFYNLSLCFAKISILLLYLRVLTYDYVRKATYVTLGIVVLYNIWALGMQLTISVYYMTDLTWELTSIGSWSVAEINVAIICACLTTLGPILRKFFGPLLDRWFPHRHQSLEDGSNKPPLTIGSVPLKIPLKMVVARGDPTLDSAVTHVESGGANGSTLGAVKAGPESIILDELSDKTVTTRNTTTRPSTDIEAPPHAHLKR</sequence>
<dbReference type="PANTHER" id="PTHR33048:SF47">
    <property type="entry name" value="INTEGRAL MEMBRANE PROTEIN-RELATED"/>
    <property type="match status" value="1"/>
</dbReference>
<dbReference type="InterPro" id="IPR049326">
    <property type="entry name" value="Rhodopsin_dom_fungi"/>
</dbReference>
<feature type="transmembrane region" description="Helical" evidence="7">
    <location>
        <begin position="12"/>
        <end position="35"/>
    </location>
</feature>